<evidence type="ECO:0000313" key="2">
    <source>
        <dbReference type="Proteomes" id="UP000400924"/>
    </source>
</evidence>
<evidence type="ECO:0000313" key="1">
    <source>
        <dbReference type="EMBL" id="MPY57627.1"/>
    </source>
</evidence>
<dbReference type="AlphaFoldDB" id="A0A5N8XDZ4"/>
<organism evidence="1 2">
    <name type="scientific">Streptomyces spongiae</name>
    <dbReference type="NCBI Taxonomy" id="565072"/>
    <lineage>
        <taxon>Bacteria</taxon>
        <taxon>Bacillati</taxon>
        <taxon>Actinomycetota</taxon>
        <taxon>Actinomycetes</taxon>
        <taxon>Kitasatosporales</taxon>
        <taxon>Streptomycetaceae</taxon>
        <taxon>Streptomyces</taxon>
    </lineage>
</organism>
<proteinExistence type="predicted"/>
<sequence length="148" mass="15812">MAYLPLALLLLGGFVLSLLASMAQHRYYMRTVNRLAAQEHRAGVTLVSGRATGRFRGAVVLLVVRRSDKVVERALVMQGASVLARFHERPQLTGELATAPSRAPSAVTARAVEDARDRFRRMQSGATADNGVVGVSGGLSGLGGWLRA</sequence>
<dbReference type="EMBL" id="VJZC01000051">
    <property type="protein sequence ID" value="MPY57627.1"/>
    <property type="molecule type" value="Genomic_DNA"/>
</dbReference>
<dbReference type="Pfam" id="PF06923">
    <property type="entry name" value="GutM"/>
    <property type="match status" value="1"/>
</dbReference>
<protein>
    <submittedName>
        <fullName evidence="1">Transcriptional regulator</fullName>
    </submittedName>
</protein>
<accession>A0A5N8XDZ4</accession>
<dbReference type="InterPro" id="IPR009693">
    <property type="entry name" value="Glucitol_operon_activator"/>
</dbReference>
<dbReference type="Proteomes" id="UP000400924">
    <property type="component" value="Unassembled WGS sequence"/>
</dbReference>
<dbReference type="RefSeq" id="WP_152771225.1">
    <property type="nucleotide sequence ID" value="NZ_VJZC01000051.1"/>
</dbReference>
<comment type="caution">
    <text evidence="1">The sequence shown here is derived from an EMBL/GenBank/DDBJ whole genome shotgun (WGS) entry which is preliminary data.</text>
</comment>
<reference evidence="1 2" key="1">
    <citation type="submission" date="2019-07" db="EMBL/GenBank/DDBJ databases">
        <title>New species of Amycolatopsis and Streptomyces.</title>
        <authorList>
            <person name="Duangmal K."/>
            <person name="Teo W.F.A."/>
            <person name="Lipun K."/>
        </authorList>
    </citation>
    <scope>NUCLEOTIDE SEQUENCE [LARGE SCALE GENOMIC DNA]</scope>
    <source>
        <strain evidence="1 2">NBRC 106415</strain>
    </source>
</reference>
<gene>
    <name evidence="1" type="ORF">FNH08_10765</name>
</gene>
<keyword evidence="2" id="KW-1185">Reference proteome</keyword>
<dbReference type="OrthoDB" id="158741at2"/>
<name>A0A5N8XDZ4_9ACTN</name>